<organism evidence="4 5">
    <name type="scientific">Anaeramoeba flamelloides</name>
    <dbReference type="NCBI Taxonomy" id="1746091"/>
    <lineage>
        <taxon>Eukaryota</taxon>
        <taxon>Metamonada</taxon>
        <taxon>Anaeramoebidae</taxon>
        <taxon>Anaeramoeba</taxon>
    </lineage>
</organism>
<dbReference type="GO" id="GO:0000398">
    <property type="term" value="P:mRNA splicing, via spliceosome"/>
    <property type="evidence" value="ECO:0007669"/>
    <property type="project" value="InterPro"/>
</dbReference>
<sequence length="744" mass="89364">MFRKPRRRNKNRKVLNLNNLEKSKTPTFSSNMIGLSFQEDSNMDNVDSEEAFFQKRKKKRSNLRTKPITMNKKNFVTQSSNRYDQKSLQQLKKEALTNKKRNQKFLQKTKEKQKKNEKQKQKEKQKEKEKQKQKEKQNEQQHFQVYRPNNLKNAEETLIPSEIEVENLKIKRSKLKKSVLHSETFIPLQNDNKPNSENDLPDSEVDQSIVREMQEEGELEKEIFEDQLGSRIRFGNPKQFYEKYEKNTQLDYKKSIGDGLIKANTQENGLDLKKEEEEEEEELHFKEDHEQFLEWEDEKIKNSGFISRRIQQGEISKVFNNRKEQEDNFKRKKKEKKMKKKIALSSILGKINKTVELNKNKNEILIGKIEKLNESVNFNDSNEQWEELELKYQLLQQYRRFFIEYADCWSRKLIVIQHCEEQLIKNRELYSNLLNKTIQKTLFGNEHISNFNNNNRFFNSNDNTNFHNRDRNHNVNLNLNTLKKIQTEYEEIKSIANRELVDVYPEYKSIQTLIQKIEEFKAGFAKEYNETYFSMNLIKIFMPIIRFKMISWDFQNYDKNLSDFEWFQELSNFLMNTKKDKNEQEIIPNVIEKLLGRQISHFFTNCWVFNIEKNNLFAVSLWKLLNAYFDLQNSQFLKMILNQIISKLNFEISCFLQIKSDRIQSIDLQNHIFTILKNAFYWVDTLQSNYKDSLILQIVNKIEEKLSPLLQLNINMGIDKKELIKIIHPKVFEKCINLLNVIYD</sequence>
<evidence type="ECO:0000313" key="4">
    <source>
        <dbReference type="EMBL" id="KAJ3440321.1"/>
    </source>
</evidence>
<dbReference type="PANTHER" id="PTHR12214">
    <property type="entry name" value="GC-RICH SEQUENCE DNA-BINDING FACTOR"/>
    <property type="match status" value="1"/>
</dbReference>
<comment type="caution">
    <text evidence="4">The sequence shown here is derived from an EMBL/GenBank/DDBJ whole genome shotgun (WGS) entry which is preliminary data.</text>
</comment>
<evidence type="ECO:0000256" key="2">
    <source>
        <dbReference type="ARBA" id="ARBA00023242"/>
    </source>
</evidence>
<reference evidence="4" key="1">
    <citation type="submission" date="2022-08" db="EMBL/GenBank/DDBJ databases">
        <title>Novel sulphate-reducing endosymbionts in the free-living metamonad Anaeramoeba.</title>
        <authorList>
            <person name="Jerlstrom-Hultqvist J."/>
            <person name="Cepicka I."/>
            <person name="Gallot-Lavallee L."/>
            <person name="Salas-Leiva D."/>
            <person name="Curtis B.A."/>
            <person name="Zahonova K."/>
            <person name="Pipaliya S."/>
            <person name="Dacks J."/>
            <person name="Roger A.J."/>
        </authorList>
    </citation>
    <scope>NUCLEOTIDE SEQUENCE</scope>
    <source>
        <strain evidence="4">Busselton2</strain>
    </source>
</reference>
<evidence type="ECO:0000313" key="5">
    <source>
        <dbReference type="Proteomes" id="UP001146793"/>
    </source>
</evidence>
<dbReference type="GO" id="GO:0005634">
    <property type="term" value="C:nucleus"/>
    <property type="evidence" value="ECO:0007669"/>
    <property type="project" value="UniProtKB-SubCell"/>
</dbReference>
<evidence type="ECO:0000256" key="3">
    <source>
        <dbReference type="SAM" id="MobiDB-lite"/>
    </source>
</evidence>
<protein>
    <submittedName>
        <fullName evidence="4">Gc-rich sequence DNA-binding factor</fullName>
    </submittedName>
</protein>
<dbReference type="PANTHER" id="PTHR12214:SF0">
    <property type="entry name" value="LD29489P"/>
    <property type="match status" value="1"/>
</dbReference>
<dbReference type="Proteomes" id="UP001146793">
    <property type="component" value="Unassembled WGS sequence"/>
</dbReference>
<evidence type="ECO:0000256" key="1">
    <source>
        <dbReference type="ARBA" id="ARBA00004123"/>
    </source>
</evidence>
<gene>
    <name evidence="4" type="ORF">M0812_16379</name>
</gene>
<dbReference type="InterPro" id="IPR012890">
    <property type="entry name" value="GCFC2-like"/>
</dbReference>
<dbReference type="GO" id="GO:0003677">
    <property type="term" value="F:DNA binding"/>
    <property type="evidence" value="ECO:0007669"/>
    <property type="project" value="UniProtKB-KW"/>
</dbReference>
<name>A0AAV7ZHE5_9EUKA</name>
<accession>A0AAV7ZHE5</accession>
<proteinExistence type="predicted"/>
<feature type="compositionally biased region" description="Polar residues" evidence="3">
    <location>
        <begin position="71"/>
        <end position="90"/>
    </location>
</feature>
<keyword evidence="2" id="KW-0539">Nucleus</keyword>
<keyword evidence="4" id="KW-0238">DNA-binding</keyword>
<feature type="compositionally biased region" description="Basic and acidic residues" evidence="3">
    <location>
        <begin position="108"/>
        <end position="139"/>
    </location>
</feature>
<dbReference type="AlphaFoldDB" id="A0AAV7ZHE5"/>
<comment type="subcellular location">
    <subcellularLocation>
        <location evidence="1">Nucleus</location>
    </subcellularLocation>
</comment>
<dbReference type="EMBL" id="JANTQA010000032">
    <property type="protein sequence ID" value="KAJ3440321.1"/>
    <property type="molecule type" value="Genomic_DNA"/>
</dbReference>
<feature type="region of interest" description="Disordered" evidence="3">
    <location>
        <begin position="56"/>
        <end position="149"/>
    </location>
</feature>